<evidence type="ECO:0000256" key="1">
    <source>
        <dbReference type="ARBA" id="ARBA00038240"/>
    </source>
</evidence>
<dbReference type="GO" id="GO:0019202">
    <property type="term" value="F:amino acid kinase activity"/>
    <property type="evidence" value="ECO:0007669"/>
    <property type="project" value="TreeGrafter"/>
</dbReference>
<feature type="domain" description="Aminoglycoside phosphotransferase" evidence="2">
    <location>
        <begin position="24"/>
        <end position="221"/>
    </location>
</feature>
<dbReference type="InterPro" id="IPR050249">
    <property type="entry name" value="Pseudomonas-type_ThrB"/>
</dbReference>
<reference evidence="3" key="1">
    <citation type="journal article" date="2019" name="Nat. Med.">
        <title>A library of human gut bacterial isolates paired with longitudinal multiomics data enables mechanistic microbiome research.</title>
        <authorList>
            <person name="Poyet M."/>
            <person name="Groussin M."/>
            <person name="Gibbons S.M."/>
            <person name="Avila-Pacheco J."/>
            <person name="Jiang X."/>
            <person name="Kearney S.M."/>
            <person name="Perrotta A.R."/>
            <person name="Berdy B."/>
            <person name="Zhao S."/>
            <person name="Lieberman T.D."/>
            <person name="Swanson P.K."/>
            <person name="Smith M."/>
            <person name="Roesemann S."/>
            <person name="Alexander J.E."/>
            <person name="Rich S.A."/>
            <person name="Livny J."/>
            <person name="Vlamakis H."/>
            <person name="Clish C."/>
            <person name="Bullock K."/>
            <person name="Deik A."/>
            <person name="Scott J."/>
            <person name="Pierce K.A."/>
            <person name="Xavier R.J."/>
            <person name="Alm E.J."/>
        </authorList>
    </citation>
    <scope>NUCLEOTIDE SEQUENCE</scope>
    <source>
        <strain evidence="3">BIOML-A179</strain>
    </source>
</reference>
<keyword evidence="3" id="KW-0808">Transferase</keyword>
<comment type="caution">
    <text evidence="3">The sequence shown here is derived from an EMBL/GenBank/DDBJ whole genome shotgun (WGS) entry which is preliminary data.</text>
</comment>
<dbReference type="InterPro" id="IPR011009">
    <property type="entry name" value="Kinase-like_dom_sf"/>
</dbReference>
<protein>
    <submittedName>
        <fullName evidence="3">Phosphotransferase</fullName>
    </submittedName>
</protein>
<dbReference type="Gene3D" id="3.90.1200.10">
    <property type="match status" value="1"/>
</dbReference>
<dbReference type="SUPFAM" id="SSF56112">
    <property type="entry name" value="Protein kinase-like (PK-like)"/>
    <property type="match status" value="1"/>
</dbReference>
<dbReference type="AlphaFoldDB" id="A0A6I3NVA9"/>
<name>A0A6I3NVA9_9FIRM</name>
<dbReference type="PANTHER" id="PTHR21064:SF6">
    <property type="entry name" value="AMINOGLYCOSIDE PHOSPHOTRANSFERASE DOMAIN-CONTAINING PROTEIN"/>
    <property type="match status" value="1"/>
</dbReference>
<evidence type="ECO:0000313" key="3">
    <source>
        <dbReference type="EMBL" id="MTL93275.1"/>
    </source>
</evidence>
<gene>
    <name evidence="3" type="ORF">GMA64_01920</name>
</gene>
<evidence type="ECO:0000259" key="2">
    <source>
        <dbReference type="Pfam" id="PF01636"/>
    </source>
</evidence>
<dbReference type="Gene3D" id="3.30.200.20">
    <property type="entry name" value="Phosphorylase Kinase, domain 1"/>
    <property type="match status" value="1"/>
</dbReference>
<dbReference type="EMBL" id="WMQV01000003">
    <property type="protein sequence ID" value="MTL93275.1"/>
    <property type="molecule type" value="Genomic_DNA"/>
</dbReference>
<dbReference type="InterPro" id="IPR002575">
    <property type="entry name" value="Aminoglycoside_PTrfase"/>
</dbReference>
<dbReference type="RefSeq" id="WP_129821422.1">
    <property type="nucleotide sequence ID" value="NZ_CABJBH010000003.1"/>
</dbReference>
<dbReference type="PANTHER" id="PTHR21064">
    <property type="entry name" value="AMINOGLYCOSIDE PHOSPHOTRANSFERASE DOMAIN-CONTAINING PROTEIN-RELATED"/>
    <property type="match status" value="1"/>
</dbReference>
<accession>A0A6I3NVA9</accession>
<dbReference type="Pfam" id="PF01636">
    <property type="entry name" value="APH"/>
    <property type="match status" value="1"/>
</dbReference>
<sequence>METQQLLKTLTLYFDGKCEILHGSSGMNNLTRFIRHESGEYVMRVYQNHADVSRILVEQAVLDQLQVLPVPRIVLTKDGQTMAKVGEKLAVVFEFKKGQNLKLERIDQYVAYGKMVGQLSVKLRDVFVGEGEYLPYYELEKSYPMVKATGLVQELLEEVKGLMAQFKALPHQLIHGDINCSNMLMDDLGMPCAILDFEFVTWDLRAMEVAICLSELLQEDDYFNGLKAFCEGYKSVVSLTEAEILMIPWLIRLRRLDVMLHFLERHERGIETEAIESELFLQKQLLSLQKQHQWLVDHGGLLMEYLR</sequence>
<comment type="similarity">
    <text evidence="1">Belongs to the pseudomonas-type ThrB family.</text>
</comment>
<organism evidence="3">
    <name type="scientific">Turicibacter sanguinis</name>
    <dbReference type="NCBI Taxonomy" id="154288"/>
    <lineage>
        <taxon>Bacteria</taxon>
        <taxon>Bacillati</taxon>
        <taxon>Bacillota</taxon>
        <taxon>Erysipelotrichia</taxon>
        <taxon>Erysipelotrichales</taxon>
        <taxon>Turicibacteraceae</taxon>
        <taxon>Turicibacter</taxon>
    </lineage>
</organism>
<proteinExistence type="inferred from homology"/>